<name>A0A1E3NGE9_9ASCO</name>
<dbReference type="PANTHER" id="PTHR36417">
    <property type="entry name" value="SELENOPROTEIN DOMAIN PROTEIN (AFU_ORTHOLOGUE AFUA_1G05220)"/>
    <property type="match status" value="1"/>
</dbReference>
<dbReference type="Proteomes" id="UP000094455">
    <property type="component" value="Unassembled WGS sequence"/>
</dbReference>
<dbReference type="GeneID" id="30181327"/>
<dbReference type="OrthoDB" id="60822at2759"/>
<proteinExistence type="predicted"/>
<feature type="compositionally biased region" description="Basic and acidic residues" evidence="2">
    <location>
        <begin position="159"/>
        <end position="170"/>
    </location>
</feature>
<dbReference type="InterPro" id="IPR011893">
    <property type="entry name" value="Selenoprotein_Rdx-typ"/>
</dbReference>
<organism evidence="3 4">
    <name type="scientific">Pichia membranifaciens NRRL Y-2026</name>
    <dbReference type="NCBI Taxonomy" id="763406"/>
    <lineage>
        <taxon>Eukaryota</taxon>
        <taxon>Fungi</taxon>
        <taxon>Dikarya</taxon>
        <taxon>Ascomycota</taxon>
        <taxon>Saccharomycotina</taxon>
        <taxon>Pichiomycetes</taxon>
        <taxon>Pichiales</taxon>
        <taxon>Pichiaceae</taxon>
        <taxon>Pichia</taxon>
    </lineage>
</organism>
<accession>A0A1E3NGE9</accession>
<evidence type="ECO:0000256" key="2">
    <source>
        <dbReference type="SAM" id="MobiDB-lite"/>
    </source>
</evidence>
<dbReference type="InterPro" id="IPR036249">
    <property type="entry name" value="Thioredoxin-like_sf"/>
</dbReference>
<evidence type="ECO:0000256" key="1">
    <source>
        <dbReference type="ARBA" id="ARBA00023284"/>
    </source>
</evidence>
<protein>
    <submittedName>
        <fullName evidence="3">Uncharacterized protein</fullName>
    </submittedName>
</protein>
<dbReference type="SUPFAM" id="SSF52833">
    <property type="entry name" value="Thioredoxin-like"/>
    <property type="match status" value="1"/>
</dbReference>
<keyword evidence="4" id="KW-1185">Reference proteome</keyword>
<dbReference type="NCBIfam" id="TIGR02174">
    <property type="entry name" value="CXXU_selWTH"/>
    <property type="match status" value="1"/>
</dbReference>
<gene>
    <name evidence="3" type="ORF">PICMEDRAFT_73987</name>
</gene>
<dbReference type="AlphaFoldDB" id="A0A1E3NGE9"/>
<dbReference type="Gene3D" id="3.40.30.10">
    <property type="entry name" value="Glutaredoxin"/>
    <property type="match status" value="1"/>
</dbReference>
<evidence type="ECO:0000313" key="3">
    <source>
        <dbReference type="EMBL" id="ODQ45211.1"/>
    </source>
</evidence>
<dbReference type="RefSeq" id="XP_019016324.1">
    <property type="nucleotide sequence ID" value="XM_019164640.1"/>
</dbReference>
<reference evidence="3 4" key="1">
    <citation type="journal article" date="2016" name="Proc. Natl. Acad. Sci. U.S.A.">
        <title>Comparative genomics of biotechnologically important yeasts.</title>
        <authorList>
            <person name="Riley R."/>
            <person name="Haridas S."/>
            <person name="Wolfe K.H."/>
            <person name="Lopes M.R."/>
            <person name="Hittinger C.T."/>
            <person name="Goeker M."/>
            <person name="Salamov A.A."/>
            <person name="Wisecaver J.H."/>
            <person name="Long T.M."/>
            <person name="Calvey C.H."/>
            <person name="Aerts A.L."/>
            <person name="Barry K.W."/>
            <person name="Choi C."/>
            <person name="Clum A."/>
            <person name="Coughlan A.Y."/>
            <person name="Deshpande S."/>
            <person name="Douglass A.P."/>
            <person name="Hanson S.J."/>
            <person name="Klenk H.-P."/>
            <person name="LaButti K.M."/>
            <person name="Lapidus A."/>
            <person name="Lindquist E.A."/>
            <person name="Lipzen A.M."/>
            <person name="Meier-Kolthoff J.P."/>
            <person name="Ohm R.A."/>
            <person name="Otillar R.P."/>
            <person name="Pangilinan J.L."/>
            <person name="Peng Y."/>
            <person name="Rokas A."/>
            <person name="Rosa C.A."/>
            <person name="Scheuner C."/>
            <person name="Sibirny A.A."/>
            <person name="Slot J.C."/>
            <person name="Stielow J.B."/>
            <person name="Sun H."/>
            <person name="Kurtzman C.P."/>
            <person name="Blackwell M."/>
            <person name="Grigoriev I.V."/>
            <person name="Jeffries T.W."/>
        </authorList>
    </citation>
    <scope>NUCLEOTIDE SEQUENCE [LARGE SCALE GENOMIC DNA]</scope>
    <source>
        <strain evidence="3 4">NRRL Y-2026</strain>
    </source>
</reference>
<sequence>MASDMASDTTQLQDPVAYPLVSILYCVKCNWLLRASWYQQELLQTFTSKATSADEAVVHSIVLRPSFVPGTFQVLVKRSADAEWVLVWDRLRDGGFPEAKALKQCIRDVVSPERSLGHSDKKSSGTLLTGSKASSASSPAPPPASGAVSSTGSIPLATPREHTPTEREIETYGSPKLASSHKTFCEECVENLPPAWEM</sequence>
<feature type="region of interest" description="Disordered" evidence="2">
    <location>
        <begin position="113"/>
        <end position="181"/>
    </location>
</feature>
<keyword evidence="1" id="KW-0676">Redox-active center</keyword>
<dbReference type="EMBL" id="KV454005">
    <property type="protein sequence ID" value="ODQ45211.1"/>
    <property type="molecule type" value="Genomic_DNA"/>
</dbReference>
<evidence type="ECO:0000313" key="4">
    <source>
        <dbReference type="Proteomes" id="UP000094455"/>
    </source>
</evidence>
<dbReference type="Pfam" id="PF10262">
    <property type="entry name" value="Rdx"/>
    <property type="match status" value="1"/>
</dbReference>
<dbReference type="PANTHER" id="PTHR36417:SF2">
    <property type="entry name" value="SELENOPROTEIN DOMAIN PROTEIN (AFU_ORTHOLOGUE AFUA_1G05220)"/>
    <property type="match status" value="1"/>
</dbReference>